<protein>
    <submittedName>
        <fullName evidence="1">Uncharacterized protein</fullName>
    </submittedName>
</protein>
<gene>
    <name evidence="1" type="ORF">GKE73_10880</name>
</gene>
<organism evidence="1 2">
    <name type="scientific">Paludibacterium denitrificans</name>
    <dbReference type="NCBI Taxonomy" id="2675226"/>
    <lineage>
        <taxon>Bacteria</taxon>
        <taxon>Pseudomonadati</taxon>
        <taxon>Pseudomonadota</taxon>
        <taxon>Betaproteobacteria</taxon>
        <taxon>Neisseriales</taxon>
        <taxon>Chromobacteriaceae</taxon>
        <taxon>Paludibacterium</taxon>
    </lineage>
</organism>
<sequence>MAQLIIRGSLRDKPGRLLNSNVSGTAMASGTLSHFENAFSSVGWFLPPYAAMGFLSSMAAEILRKGNGFSQGDLEQWLAHLYGANGLAAMVCSRYPITPVIAEYKETIAESIEAHFLGLHHVAVAGLVPVIEGAGRELLASRGLSSKSVRGVFSALAADCKRESIEKNIGVTGEIVSMMDSFASFTNNVLYVDSEKYPFIDGTNRHGITHGSFKDSDYGSPINFYKTIGAVDFLAFVSAFRAAISWFAPEATSESERLASYYRELQGIRSKGSASAA</sequence>
<comment type="caution">
    <text evidence="1">The sequence shown here is derived from an EMBL/GenBank/DDBJ whole genome shotgun (WGS) entry which is preliminary data.</text>
</comment>
<keyword evidence="2" id="KW-1185">Reference proteome</keyword>
<evidence type="ECO:0000313" key="1">
    <source>
        <dbReference type="EMBL" id="MTD33421.1"/>
    </source>
</evidence>
<name>A0A844GDT2_9NEIS</name>
<proteinExistence type="predicted"/>
<dbReference type="Proteomes" id="UP000446658">
    <property type="component" value="Unassembled WGS sequence"/>
</dbReference>
<accession>A0A844GDT2</accession>
<dbReference type="RefSeq" id="WP_230370345.1">
    <property type="nucleotide sequence ID" value="NZ_WLYX01000001.1"/>
</dbReference>
<reference evidence="1 2" key="1">
    <citation type="submission" date="2019-11" db="EMBL/GenBank/DDBJ databases">
        <title>Draft genome sequence of Paludibacterium sp. dN18-1.</title>
        <authorList>
            <person name="Im W.-T."/>
        </authorList>
    </citation>
    <scope>NUCLEOTIDE SEQUENCE [LARGE SCALE GENOMIC DNA]</scope>
    <source>
        <strain evidence="2">dN 18-1</strain>
    </source>
</reference>
<dbReference type="AlphaFoldDB" id="A0A844GDT2"/>
<evidence type="ECO:0000313" key="2">
    <source>
        <dbReference type="Proteomes" id="UP000446658"/>
    </source>
</evidence>
<dbReference type="EMBL" id="WLYX01000001">
    <property type="protein sequence ID" value="MTD33421.1"/>
    <property type="molecule type" value="Genomic_DNA"/>
</dbReference>